<proteinExistence type="predicted"/>
<organism evidence="1 2">
    <name type="scientific">Camellia lanceoleosa</name>
    <dbReference type="NCBI Taxonomy" id="1840588"/>
    <lineage>
        <taxon>Eukaryota</taxon>
        <taxon>Viridiplantae</taxon>
        <taxon>Streptophyta</taxon>
        <taxon>Embryophyta</taxon>
        <taxon>Tracheophyta</taxon>
        <taxon>Spermatophyta</taxon>
        <taxon>Magnoliopsida</taxon>
        <taxon>eudicotyledons</taxon>
        <taxon>Gunneridae</taxon>
        <taxon>Pentapetalae</taxon>
        <taxon>asterids</taxon>
        <taxon>Ericales</taxon>
        <taxon>Theaceae</taxon>
        <taxon>Camellia</taxon>
    </lineage>
</organism>
<keyword evidence="2" id="KW-1185">Reference proteome</keyword>
<evidence type="ECO:0000313" key="1">
    <source>
        <dbReference type="EMBL" id="KAI8009914.1"/>
    </source>
</evidence>
<dbReference type="EMBL" id="CM045762">
    <property type="protein sequence ID" value="KAI8009914.1"/>
    <property type="molecule type" value="Genomic_DNA"/>
</dbReference>
<sequence length="145" mass="15705">MAQVMAARAIHSSLVCPSFGSLQNKVGKIKPFGFASKVLAREPQNGHRVFRISLLIIAKISAANVVSVSPEDAPKVVSLHTSASSFCLLGLCRIVLVMIVMLLPLLLLLIDPIFGLIHTAPHLPQSLSSHLRSLSLRPVRCRLQI</sequence>
<name>A0ACC0H9B9_9ERIC</name>
<reference evidence="1 2" key="1">
    <citation type="journal article" date="2022" name="Plant J.">
        <title>Chromosome-level genome of Camellia lanceoleosa provides a valuable resource for understanding genome evolution and self-incompatibility.</title>
        <authorList>
            <person name="Gong W."/>
            <person name="Xiao S."/>
            <person name="Wang L."/>
            <person name="Liao Z."/>
            <person name="Chang Y."/>
            <person name="Mo W."/>
            <person name="Hu G."/>
            <person name="Li W."/>
            <person name="Zhao G."/>
            <person name="Zhu H."/>
            <person name="Hu X."/>
            <person name="Ji K."/>
            <person name="Xiang X."/>
            <person name="Song Q."/>
            <person name="Yuan D."/>
            <person name="Jin S."/>
            <person name="Zhang L."/>
        </authorList>
    </citation>
    <scope>NUCLEOTIDE SEQUENCE [LARGE SCALE GENOMIC DNA]</scope>
    <source>
        <strain evidence="1">SQ_2022a</strain>
    </source>
</reference>
<protein>
    <submittedName>
        <fullName evidence="1">Uncharacterized protein</fullName>
    </submittedName>
</protein>
<comment type="caution">
    <text evidence="1">The sequence shown here is derived from an EMBL/GenBank/DDBJ whole genome shotgun (WGS) entry which is preliminary data.</text>
</comment>
<gene>
    <name evidence="1" type="ORF">LOK49_LG06G00904</name>
</gene>
<accession>A0ACC0H9B9</accession>
<evidence type="ECO:0000313" key="2">
    <source>
        <dbReference type="Proteomes" id="UP001060215"/>
    </source>
</evidence>
<dbReference type="Proteomes" id="UP001060215">
    <property type="component" value="Chromosome 5"/>
</dbReference>